<dbReference type="EMBL" id="MSZS01000008">
    <property type="protein sequence ID" value="PKX90159.1"/>
    <property type="molecule type" value="Genomic_DNA"/>
</dbReference>
<evidence type="ECO:0000313" key="1">
    <source>
        <dbReference type="EMBL" id="PKX90159.1"/>
    </source>
</evidence>
<reference evidence="2" key="1">
    <citation type="journal article" date="2018" name="Proc. Natl. Acad. Sci. U.S.A.">
        <title>Linking secondary metabolites to gene clusters through genome sequencing of six diverse Aspergillus species.</title>
        <authorList>
            <person name="Kaerboelling I."/>
            <person name="Vesth T.C."/>
            <person name="Frisvad J.C."/>
            <person name="Nybo J.L."/>
            <person name="Theobald S."/>
            <person name="Kuo A."/>
            <person name="Bowyer P."/>
            <person name="Matsuda Y."/>
            <person name="Mondo S."/>
            <person name="Lyhne E.K."/>
            <person name="Kogle M.E."/>
            <person name="Clum A."/>
            <person name="Lipzen A."/>
            <person name="Salamov A."/>
            <person name="Ngan C.Y."/>
            <person name="Daum C."/>
            <person name="Chiniquy J."/>
            <person name="Barry K."/>
            <person name="LaButti K."/>
            <person name="Haridas S."/>
            <person name="Simmons B.A."/>
            <person name="Magnuson J.K."/>
            <person name="Mortensen U.H."/>
            <person name="Larsen T.O."/>
            <person name="Grigoriev I.V."/>
            <person name="Baker S.E."/>
            <person name="Andersen M.R."/>
        </authorList>
    </citation>
    <scope>NUCLEOTIDE SEQUENCE [LARGE SCALE GENOMIC DNA]</scope>
    <source>
        <strain evidence="2">IBT 16806</strain>
    </source>
</reference>
<dbReference type="VEuPathDB" id="FungiDB:P174DRAFT_463621"/>
<dbReference type="OMA" id="RIFYCYA"/>
<dbReference type="Proteomes" id="UP000234474">
    <property type="component" value="Unassembled WGS sequence"/>
</dbReference>
<organism evidence="1 2">
    <name type="scientific">Aspergillus novofumigatus (strain IBT 16806)</name>
    <dbReference type="NCBI Taxonomy" id="1392255"/>
    <lineage>
        <taxon>Eukaryota</taxon>
        <taxon>Fungi</taxon>
        <taxon>Dikarya</taxon>
        <taxon>Ascomycota</taxon>
        <taxon>Pezizomycotina</taxon>
        <taxon>Eurotiomycetes</taxon>
        <taxon>Eurotiomycetidae</taxon>
        <taxon>Eurotiales</taxon>
        <taxon>Aspergillaceae</taxon>
        <taxon>Aspergillus</taxon>
        <taxon>Aspergillus subgen. Fumigati</taxon>
    </lineage>
</organism>
<sequence length="221" mass="25240">MGSPAITQQRRIFYCYASTSRNGEKKENTTTFEAKDPATNETKYIMQGIKPDKSQIPSTTLRRESSAQHTCIQTFISPITPTSNPPVIIRTLTHRLSSGAVITEVPVTGYWRPRKFEFKGRKYVWLKEGTQTRLYEYSSSRAVEKRKSIVTEFETVKPALASETMPFWAGQFMSRYLEVRVGEGVEEALLEVAKLPRLSRRDNNARDASLQVNIDYSLFLL</sequence>
<dbReference type="OrthoDB" id="4440659at2759"/>
<name>A0A2I1BXR7_ASPN1</name>
<keyword evidence="2" id="KW-1185">Reference proteome</keyword>
<dbReference type="AlphaFoldDB" id="A0A2I1BXR7"/>
<proteinExistence type="predicted"/>
<gene>
    <name evidence="1" type="ORF">P174DRAFT_463621</name>
</gene>
<dbReference type="STRING" id="1392255.A0A2I1BXR7"/>
<protein>
    <submittedName>
        <fullName evidence="1">Uncharacterized protein</fullName>
    </submittedName>
</protein>
<dbReference type="GeneID" id="36537618"/>
<evidence type="ECO:0000313" key="2">
    <source>
        <dbReference type="Proteomes" id="UP000234474"/>
    </source>
</evidence>
<comment type="caution">
    <text evidence="1">The sequence shown here is derived from an EMBL/GenBank/DDBJ whole genome shotgun (WGS) entry which is preliminary data.</text>
</comment>
<dbReference type="RefSeq" id="XP_024678754.1">
    <property type="nucleotide sequence ID" value="XM_024830292.1"/>
</dbReference>
<accession>A0A2I1BXR7</accession>